<keyword evidence="2" id="KW-1185">Reference proteome</keyword>
<dbReference type="EMBL" id="CP037933">
    <property type="protein sequence ID" value="QBN19253.1"/>
    <property type="molecule type" value="Genomic_DNA"/>
</dbReference>
<dbReference type="OrthoDB" id="1450227at2"/>
<name>A0A4P6YFN4_9FLAO</name>
<proteinExistence type="predicted"/>
<evidence type="ECO:0000313" key="2">
    <source>
        <dbReference type="Proteomes" id="UP000291124"/>
    </source>
</evidence>
<dbReference type="RefSeq" id="WP_133276772.1">
    <property type="nucleotide sequence ID" value="NZ_CP037933.1"/>
</dbReference>
<reference evidence="2" key="1">
    <citation type="submission" date="2019-03" db="EMBL/GenBank/DDBJ databases">
        <title>Flavobacterium sp.</title>
        <authorList>
            <person name="Kim H."/>
        </authorList>
    </citation>
    <scope>NUCLEOTIDE SEQUENCE [LARGE SCALE GENOMIC DNA]</scope>
    <source>
        <strain evidence="2">GS13</strain>
    </source>
</reference>
<sequence>MYFSNEIDWEKGYFENDTLSIPILSNKPILIKRLKNPNSSKYLYPFLLVTKNKSNNTFDYNLKVFIATNSYGYNKDSFHLYDINNKLILNKEKSAYKEPSKTSKTSAVECQLWGRFSIDLETGRETLLYTWWACSGSNHPEQVPPSDGGGGEPEPAPMPPSCQAFNYSTIGSNWQSSATKNIVAVIGYRDLATGAFNAVPILFPQPIYFEMPINSASNGGNVSPGRAAELTALALGTAINRAKYYFLATDASQSQVQAKLWEYIRDEMTNGTHVIGGRASFTPPLGFSGEIKDYEAYWFLPDDCD</sequence>
<accession>A0A4P6YFN4</accession>
<gene>
    <name evidence="1" type="ORF">E1750_10715</name>
</gene>
<organism evidence="1 2">
    <name type="scientific">Flavobacterium nackdongense</name>
    <dbReference type="NCBI Taxonomy" id="2547394"/>
    <lineage>
        <taxon>Bacteria</taxon>
        <taxon>Pseudomonadati</taxon>
        <taxon>Bacteroidota</taxon>
        <taxon>Flavobacteriia</taxon>
        <taxon>Flavobacteriales</taxon>
        <taxon>Flavobacteriaceae</taxon>
        <taxon>Flavobacterium</taxon>
    </lineage>
</organism>
<dbReference type="KEGG" id="fnk:E1750_10715"/>
<protein>
    <submittedName>
        <fullName evidence="1">Uncharacterized protein</fullName>
    </submittedName>
</protein>
<evidence type="ECO:0000313" key="1">
    <source>
        <dbReference type="EMBL" id="QBN19253.1"/>
    </source>
</evidence>
<dbReference type="Proteomes" id="UP000291124">
    <property type="component" value="Chromosome"/>
</dbReference>
<dbReference type="AlphaFoldDB" id="A0A4P6YFN4"/>